<dbReference type="FunFam" id="2.40.10.170:FF:000004">
    <property type="entry name" value="ATP synthase subunit beta"/>
    <property type="match status" value="1"/>
</dbReference>
<evidence type="ECO:0000256" key="1">
    <source>
        <dbReference type="ARBA" id="ARBA00004370"/>
    </source>
</evidence>
<accession>A0AAJ0FGQ5</accession>
<keyword evidence="10" id="KW-0472">Membrane</keyword>
<evidence type="ECO:0000259" key="15">
    <source>
        <dbReference type="SMART" id="SM00382"/>
    </source>
</evidence>
<dbReference type="InterPro" id="IPR036121">
    <property type="entry name" value="ATPase_F1/V1/A1_a/bsu_N_sf"/>
</dbReference>
<evidence type="ECO:0000256" key="12">
    <source>
        <dbReference type="ARBA" id="ARBA00023310"/>
    </source>
</evidence>
<dbReference type="FunFam" id="3.40.50.300:FF:000026">
    <property type="entry name" value="ATP synthase subunit beta"/>
    <property type="match status" value="1"/>
</dbReference>
<comment type="similarity">
    <text evidence="2">Belongs to the ATPase alpha/beta chains family.</text>
</comment>
<dbReference type="SUPFAM" id="SSF50615">
    <property type="entry name" value="N-terminal domain of alpha and beta subunits of F1 ATP synthase"/>
    <property type="match status" value="1"/>
</dbReference>
<dbReference type="InterPro" id="IPR000194">
    <property type="entry name" value="ATPase_F1/V1/A1_a/bsu_nucl-bd"/>
</dbReference>
<dbReference type="EMBL" id="MU839827">
    <property type="protein sequence ID" value="KAK1761309.1"/>
    <property type="molecule type" value="Genomic_DNA"/>
</dbReference>
<dbReference type="Proteomes" id="UP001239445">
    <property type="component" value="Unassembled WGS sequence"/>
</dbReference>
<keyword evidence="9" id="KW-0406">Ion transport</keyword>
<dbReference type="HAMAP" id="MF_01347">
    <property type="entry name" value="ATP_synth_beta_bact"/>
    <property type="match status" value="1"/>
</dbReference>
<evidence type="ECO:0000256" key="8">
    <source>
        <dbReference type="ARBA" id="ARBA00022967"/>
    </source>
</evidence>
<dbReference type="InterPro" id="IPR027417">
    <property type="entry name" value="P-loop_NTPase"/>
</dbReference>
<comment type="subcellular location">
    <subcellularLocation>
        <location evidence="1">Membrane</location>
    </subcellularLocation>
</comment>
<evidence type="ECO:0000313" key="17">
    <source>
        <dbReference type="Proteomes" id="UP001239445"/>
    </source>
</evidence>
<evidence type="ECO:0000256" key="4">
    <source>
        <dbReference type="ARBA" id="ARBA00022448"/>
    </source>
</evidence>
<keyword evidence="6" id="KW-0375">Hydrogen ion transport</keyword>
<dbReference type="Pfam" id="PF02874">
    <property type="entry name" value="ATP-synt_ab_N"/>
    <property type="match status" value="1"/>
</dbReference>
<dbReference type="InterPro" id="IPR050053">
    <property type="entry name" value="ATPase_alpha/beta_chains"/>
</dbReference>
<dbReference type="FunFam" id="1.10.1140.10:FF:000001">
    <property type="entry name" value="ATP synthase subunit beta"/>
    <property type="match status" value="1"/>
</dbReference>
<dbReference type="PROSITE" id="PS00152">
    <property type="entry name" value="ATPASE_ALPHA_BETA"/>
    <property type="match status" value="1"/>
</dbReference>
<evidence type="ECO:0000256" key="9">
    <source>
        <dbReference type="ARBA" id="ARBA00023065"/>
    </source>
</evidence>
<evidence type="ECO:0000256" key="6">
    <source>
        <dbReference type="ARBA" id="ARBA00022781"/>
    </source>
</evidence>
<dbReference type="SMART" id="SM00382">
    <property type="entry name" value="AAA"/>
    <property type="match status" value="1"/>
</dbReference>
<dbReference type="InterPro" id="IPR005722">
    <property type="entry name" value="ATP_synth_F1_bsu"/>
</dbReference>
<evidence type="ECO:0000256" key="5">
    <source>
        <dbReference type="ARBA" id="ARBA00022741"/>
    </source>
</evidence>
<name>A0AAJ0FGQ5_9PEZI</name>
<evidence type="ECO:0000256" key="10">
    <source>
        <dbReference type="ARBA" id="ARBA00023136"/>
    </source>
</evidence>
<proteinExistence type="inferred from homology"/>
<dbReference type="PANTHER" id="PTHR15184:SF71">
    <property type="entry name" value="ATP SYNTHASE SUBUNIT BETA, MITOCHONDRIAL"/>
    <property type="match status" value="1"/>
</dbReference>
<dbReference type="NCBIfam" id="TIGR01039">
    <property type="entry name" value="atpD"/>
    <property type="match status" value="1"/>
</dbReference>
<dbReference type="InterPro" id="IPR003593">
    <property type="entry name" value="AAA+_ATPase"/>
</dbReference>
<dbReference type="Gene3D" id="2.40.10.170">
    <property type="match status" value="1"/>
</dbReference>
<keyword evidence="8" id="KW-1278">Translocase</keyword>
<organism evidence="16 17">
    <name type="scientific">Echria macrotheca</name>
    <dbReference type="NCBI Taxonomy" id="438768"/>
    <lineage>
        <taxon>Eukaryota</taxon>
        <taxon>Fungi</taxon>
        <taxon>Dikarya</taxon>
        <taxon>Ascomycota</taxon>
        <taxon>Pezizomycotina</taxon>
        <taxon>Sordariomycetes</taxon>
        <taxon>Sordariomycetidae</taxon>
        <taxon>Sordariales</taxon>
        <taxon>Schizotheciaceae</taxon>
        <taxon>Echria</taxon>
    </lineage>
</organism>
<comment type="function">
    <text evidence="14">Produces ATP from ADP in the presence of a proton gradient across the membrane.</text>
</comment>
<dbReference type="CDD" id="cd18110">
    <property type="entry name" value="ATP-synt_F1_beta_C"/>
    <property type="match status" value="1"/>
</dbReference>
<keyword evidence="4" id="KW-0813">Transport</keyword>
<comment type="subunit">
    <text evidence="3">F-type ATPases have 2 components, CF(1) - the catalytic core - and CF(0) - the membrane proton channel. CF(1) has five subunits: alpha(3), beta(3), gamma(1), delta(1), epsilon(1). CF(0) has three main subunits: a, b and c.</text>
</comment>
<dbReference type="SUPFAM" id="SSF47917">
    <property type="entry name" value="C-terminal domain of alpha and beta subunits of F1 ATP synthase"/>
    <property type="match status" value="1"/>
</dbReference>
<evidence type="ECO:0000256" key="2">
    <source>
        <dbReference type="ARBA" id="ARBA00008936"/>
    </source>
</evidence>
<evidence type="ECO:0000256" key="11">
    <source>
        <dbReference type="ARBA" id="ARBA00023196"/>
    </source>
</evidence>
<keyword evidence="12 14" id="KW-0066">ATP synthesis</keyword>
<dbReference type="GO" id="GO:0045259">
    <property type="term" value="C:proton-transporting ATP synthase complex"/>
    <property type="evidence" value="ECO:0007669"/>
    <property type="project" value="UniProtKB-KW"/>
</dbReference>
<feature type="domain" description="AAA+ ATPase" evidence="15">
    <location>
        <begin position="187"/>
        <end position="361"/>
    </location>
</feature>
<keyword evidence="11 14" id="KW-0139">CF(1)</keyword>
<dbReference type="EC" id="7.1.2.2" evidence="14"/>
<dbReference type="InterPro" id="IPR055190">
    <property type="entry name" value="ATP-synt_VA_C"/>
</dbReference>
<dbReference type="SUPFAM" id="SSF52540">
    <property type="entry name" value="P-loop containing nucleoside triphosphate hydrolases"/>
    <property type="match status" value="1"/>
</dbReference>
<evidence type="ECO:0000256" key="3">
    <source>
        <dbReference type="ARBA" id="ARBA00011648"/>
    </source>
</evidence>
<evidence type="ECO:0000256" key="14">
    <source>
        <dbReference type="RuleBase" id="RU003553"/>
    </source>
</evidence>
<keyword evidence="17" id="KW-1185">Reference proteome</keyword>
<dbReference type="Pfam" id="PF00006">
    <property type="entry name" value="ATP-synt_ab"/>
    <property type="match status" value="1"/>
</dbReference>
<comment type="catalytic activity">
    <reaction evidence="13 14">
        <text>ATP + H2O + 4 H(+)(in) = ADP + phosphate + 5 H(+)(out)</text>
        <dbReference type="Rhea" id="RHEA:57720"/>
        <dbReference type="ChEBI" id="CHEBI:15377"/>
        <dbReference type="ChEBI" id="CHEBI:15378"/>
        <dbReference type="ChEBI" id="CHEBI:30616"/>
        <dbReference type="ChEBI" id="CHEBI:43474"/>
        <dbReference type="ChEBI" id="CHEBI:456216"/>
        <dbReference type="EC" id="7.1.2.2"/>
    </reaction>
</comment>
<keyword evidence="5 14" id="KW-0547">Nucleotide-binding</keyword>
<dbReference type="GO" id="GO:0005743">
    <property type="term" value="C:mitochondrial inner membrane"/>
    <property type="evidence" value="ECO:0007669"/>
    <property type="project" value="UniProtKB-ARBA"/>
</dbReference>
<keyword evidence="7 14" id="KW-0067">ATP-binding</keyword>
<evidence type="ECO:0000256" key="7">
    <source>
        <dbReference type="ARBA" id="ARBA00022840"/>
    </source>
</evidence>
<dbReference type="GO" id="GO:0042776">
    <property type="term" value="P:proton motive force-driven mitochondrial ATP synthesis"/>
    <property type="evidence" value="ECO:0007669"/>
    <property type="project" value="TreeGrafter"/>
</dbReference>
<gene>
    <name evidence="16" type="ORF">QBC47DRAFT_397281</name>
</gene>
<sequence length="510" mass="54641">MFKSGISAFARASRPSFATATRRAVRPSALNLRTPALSRFASSAGVGDGKIYQVIGAVVDVKFDTEKLPAILNALETENNGQKLVLEVSQHLGESVVRCIAMDGTEGLVRGAKATDTGAPITIPVGAATLGRIMNVTGDPIDERGPIKSDKRLPIHAEAPEFTEQSTTAEILVTGIKVVDLLAPYARGGKIGLFGGAGVGKTVFIQELINNIAKAHGGYSVFTGVGERTREGNDLYHEMQETSVIQLDGESKVALVFGQMNEPPGARARVALTGLTVAEQFREEGQDVLLFIDNIFLSALLGRIPSAVGYQPTLAVDMGMMQERITTTKKGSITSVQAVYVPADDLTDPAPATTFAHLDATTVLSRGISELGIYPAVDPLDSKSRMLDPRIVGEEHYQTATRVQQILQEYKSLQDIIAILGMDELSEADKLTVERARKIQRFLSQPFTVAQVFTGIEGKLVDLKDTIASFQAILNGEGDAMPEGAFYMVGDFASAKEKGEKILAELEKSS</sequence>
<comment type="subunit">
    <text evidence="14">F-type ATPases have 2 components, CF(1) - the catalytic core - and CF(0) - the membrane proton channel. CF(1) and CF(0) have multiple subunits.</text>
</comment>
<reference evidence="16" key="1">
    <citation type="submission" date="2023-06" db="EMBL/GenBank/DDBJ databases">
        <title>Genome-scale phylogeny and comparative genomics of the fungal order Sordariales.</title>
        <authorList>
            <consortium name="Lawrence Berkeley National Laboratory"/>
            <person name="Hensen N."/>
            <person name="Bonometti L."/>
            <person name="Westerberg I."/>
            <person name="Brannstrom I.O."/>
            <person name="Guillou S."/>
            <person name="Cros-Aarteil S."/>
            <person name="Calhoun S."/>
            <person name="Haridas S."/>
            <person name="Kuo A."/>
            <person name="Mondo S."/>
            <person name="Pangilinan J."/>
            <person name="Riley R."/>
            <person name="Labutti K."/>
            <person name="Andreopoulos B."/>
            <person name="Lipzen A."/>
            <person name="Chen C."/>
            <person name="Yanf M."/>
            <person name="Daum C."/>
            <person name="Ng V."/>
            <person name="Clum A."/>
            <person name="Steindorff A."/>
            <person name="Ohm R."/>
            <person name="Martin F."/>
            <person name="Silar P."/>
            <person name="Natvig D."/>
            <person name="Lalanne C."/>
            <person name="Gautier V."/>
            <person name="Ament-Velasquez S.L."/>
            <person name="Kruys A."/>
            <person name="Hutchinson M.I."/>
            <person name="Powell A.J."/>
            <person name="Barry K."/>
            <person name="Miller A.N."/>
            <person name="Grigoriev I.V."/>
            <person name="Debuchy R."/>
            <person name="Gladieux P."/>
            <person name="Thoren M.H."/>
            <person name="Johannesson H."/>
        </authorList>
    </citation>
    <scope>NUCLEOTIDE SEQUENCE</scope>
    <source>
        <strain evidence="16">PSN4</strain>
    </source>
</reference>
<protein>
    <recommendedName>
        <fullName evidence="14">ATP synthase subunit beta</fullName>
        <ecNumber evidence="14">7.1.2.2</ecNumber>
    </recommendedName>
</protein>
<dbReference type="InterPro" id="IPR020003">
    <property type="entry name" value="ATPase_a/bsu_AS"/>
</dbReference>
<dbReference type="PIRSF" id="PIRSF039072">
    <property type="entry name" value="ATPase_subunit_beta"/>
    <property type="match status" value="1"/>
</dbReference>
<dbReference type="Pfam" id="PF22919">
    <property type="entry name" value="ATP-synt_VA_C"/>
    <property type="match status" value="1"/>
</dbReference>
<dbReference type="InterPro" id="IPR004100">
    <property type="entry name" value="ATPase_F1/V1/A1_a/bsu_N"/>
</dbReference>
<evidence type="ECO:0000256" key="13">
    <source>
        <dbReference type="ARBA" id="ARBA00048383"/>
    </source>
</evidence>
<evidence type="ECO:0000313" key="16">
    <source>
        <dbReference type="EMBL" id="KAK1761309.1"/>
    </source>
</evidence>
<dbReference type="Gene3D" id="3.40.50.300">
    <property type="entry name" value="P-loop containing nucleotide triphosphate hydrolases"/>
    <property type="match status" value="1"/>
</dbReference>
<dbReference type="AlphaFoldDB" id="A0AAJ0FGQ5"/>
<comment type="caution">
    <text evidence="16">The sequence shown here is derived from an EMBL/GenBank/DDBJ whole genome shotgun (WGS) entry which is preliminary data.</text>
</comment>
<dbReference type="CDD" id="cd01133">
    <property type="entry name" value="F1-ATPase_beta_CD"/>
    <property type="match status" value="1"/>
</dbReference>
<dbReference type="PANTHER" id="PTHR15184">
    <property type="entry name" value="ATP SYNTHASE"/>
    <property type="match status" value="1"/>
</dbReference>
<dbReference type="GO" id="GO:0046933">
    <property type="term" value="F:proton-transporting ATP synthase activity, rotational mechanism"/>
    <property type="evidence" value="ECO:0007669"/>
    <property type="project" value="InterPro"/>
</dbReference>
<dbReference type="Gene3D" id="1.10.1140.10">
    <property type="entry name" value="Bovine Mitochondrial F1-atpase, Atp Synthase Beta Chain, Chain D, domain 3"/>
    <property type="match status" value="1"/>
</dbReference>
<dbReference type="InterPro" id="IPR024034">
    <property type="entry name" value="ATPase_F1/V1_b/a_C"/>
</dbReference>
<dbReference type="CDD" id="cd18115">
    <property type="entry name" value="ATP-synt_F1_beta_N"/>
    <property type="match status" value="1"/>
</dbReference>
<dbReference type="GO" id="GO:0005524">
    <property type="term" value="F:ATP binding"/>
    <property type="evidence" value="ECO:0007669"/>
    <property type="project" value="UniProtKB-KW"/>
</dbReference>